<evidence type="ECO:0000256" key="10">
    <source>
        <dbReference type="ARBA" id="ARBA00030458"/>
    </source>
</evidence>
<dbReference type="Pfam" id="PF03907">
    <property type="entry name" value="Spo7"/>
    <property type="match status" value="1"/>
</dbReference>
<dbReference type="GO" id="GO:0031965">
    <property type="term" value="C:nuclear membrane"/>
    <property type="evidence" value="ECO:0007669"/>
    <property type="project" value="UniProtKB-SubCell"/>
</dbReference>
<dbReference type="PANTHER" id="PTHR20996:SF1">
    <property type="entry name" value="NUCLEAR ENVELOPE PHOSPHATASE-REGULATORY SUBUNIT 1"/>
    <property type="match status" value="1"/>
</dbReference>
<dbReference type="GO" id="GO:0005737">
    <property type="term" value="C:cytoplasm"/>
    <property type="evidence" value="ECO:0007669"/>
    <property type="project" value="UniProtKB-SubCell"/>
</dbReference>
<evidence type="ECO:0000313" key="13">
    <source>
        <dbReference type="Proteomes" id="UP000765509"/>
    </source>
</evidence>
<dbReference type="EMBL" id="AVOT02031170">
    <property type="protein sequence ID" value="MBW0524613.1"/>
    <property type="molecule type" value="Genomic_DNA"/>
</dbReference>
<keyword evidence="4" id="KW-0963">Cytoplasm</keyword>
<organism evidence="12 13">
    <name type="scientific">Austropuccinia psidii MF-1</name>
    <dbReference type="NCBI Taxonomy" id="1389203"/>
    <lineage>
        <taxon>Eukaryota</taxon>
        <taxon>Fungi</taxon>
        <taxon>Dikarya</taxon>
        <taxon>Basidiomycota</taxon>
        <taxon>Pucciniomycotina</taxon>
        <taxon>Pucciniomycetes</taxon>
        <taxon>Pucciniales</taxon>
        <taxon>Sphaerophragmiaceae</taxon>
        <taxon>Austropuccinia</taxon>
    </lineage>
</organism>
<keyword evidence="7" id="KW-0443">Lipid metabolism</keyword>
<reference evidence="12" key="1">
    <citation type="submission" date="2021-03" db="EMBL/GenBank/DDBJ databases">
        <title>Draft genome sequence of rust myrtle Austropuccinia psidii MF-1, a brazilian biotype.</title>
        <authorList>
            <person name="Quecine M.C."/>
            <person name="Pachon D.M.R."/>
            <person name="Bonatelli M.L."/>
            <person name="Correr F.H."/>
            <person name="Franceschini L.M."/>
            <person name="Leite T.F."/>
            <person name="Margarido G.R.A."/>
            <person name="Almeida C.A."/>
            <person name="Ferrarezi J.A."/>
            <person name="Labate C.A."/>
        </authorList>
    </citation>
    <scope>NUCLEOTIDE SEQUENCE</scope>
    <source>
        <strain evidence="12">MF-1</strain>
    </source>
</reference>
<keyword evidence="9" id="KW-0539">Nucleus</keyword>
<keyword evidence="5 11" id="KW-0812">Transmembrane</keyword>
<evidence type="ECO:0000256" key="5">
    <source>
        <dbReference type="ARBA" id="ARBA00022692"/>
    </source>
</evidence>
<evidence type="ECO:0000256" key="7">
    <source>
        <dbReference type="ARBA" id="ARBA00023098"/>
    </source>
</evidence>
<evidence type="ECO:0000313" key="12">
    <source>
        <dbReference type="EMBL" id="MBW0524613.1"/>
    </source>
</evidence>
<dbReference type="PANTHER" id="PTHR20996">
    <property type="entry name" value="NUCLEAR ENVELOPE PHOSPHATASE-REGULATORY SUBUNIT 1"/>
    <property type="match status" value="1"/>
</dbReference>
<comment type="similarity">
    <text evidence="3">Belongs to the CNEP1R1 family.</text>
</comment>
<dbReference type="GO" id="GO:0071595">
    <property type="term" value="C:Nem1-Spo7 phosphatase complex"/>
    <property type="evidence" value="ECO:0007669"/>
    <property type="project" value="InterPro"/>
</dbReference>
<keyword evidence="8 11" id="KW-0472">Membrane</keyword>
<feature type="transmembrane region" description="Helical" evidence="11">
    <location>
        <begin position="40"/>
        <end position="60"/>
    </location>
</feature>
<evidence type="ECO:0000256" key="4">
    <source>
        <dbReference type="ARBA" id="ARBA00022490"/>
    </source>
</evidence>
<dbReference type="OrthoDB" id="5599171at2759"/>
<gene>
    <name evidence="12" type="ORF">O181_064328</name>
</gene>
<dbReference type="InterPro" id="IPR005605">
    <property type="entry name" value="Spo7"/>
</dbReference>
<evidence type="ECO:0000256" key="11">
    <source>
        <dbReference type="SAM" id="Phobius"/>
    </source>
</evidence>
<keyword evidence="6 11" id="KW-1133">Transmembrane helix</keyword>
<name>A0A9Q3EMT5_9BASI</name>
<sequence>MLSNITPPANRQTFKDILVFEERLKQNSQRLQRQRLKYEAFLLTILIVSFILAYKTFISISPYKLIHYLYLALFLVSVTTLILFFVTGMYTDQIAYAYKFIPQTNRALRPFNMFLATPQPQPLISSKLIKPSLLYSKSSNHSIINSYSTISNSSANPSLIDSNHLNLNTNGQLLFSSKVDSHFIESYQKYRHQWEQLCKKKTT</sequence>
<evidence type="ECO:0000256" key="2">
    <source>
        <dbReference type="ARBA" id="ARBA00004496"/>
    </source>
</evidence>
<dbReference type="Proteomes" id="UP000765509">
    <property type="component" value="Unassembled WGS sequence"/>
</dbReference>
<feature type="transmembrane region" description="Helical" evidence="11">
    <location>
        <begin position="66"/>
        <end position="90"/>
    </location>
</feature>
<dbReference type="GO" id="GO:0006629">
    <property type="term" value="P:lipid metabolic process"/>
    <property type="evidence" value="ECO:0007669"/>
    <property type="project" value="UniProtKB-KW"/>
</dbReference>
<evidence type="ECO:0000256" key="1">
    <source>
        <dbReference type="ARBA" id="ARBA00004232"/>
    </source>
</evidence>
<protein>
    <recommendedName>
        <fullName evidence="10">Transmembrane protein 188</fullName>
    </recommendedName>
</protein>
<proteinExistence type="inferred from homology"/>
<evidence type="ECO:0000256" key="6">
    <source>
        <dbReference type="ARBA" id="ARBA00022989"/>
    </source>
</evidence>
<accession>A0A9Q3EMT5</accession>
<comment type="caution">
    <text evidence="12">The sequence shown here is derived from an EMBL/GenBank/DDBJ whole genome shotgun (WGS) entry which is preliminary data.</text>
</comment>
<comment type="subcellular location">
    <subcellularLocation>
        <location evidence="2">Cytoplasm</location>
    </subcellularLocation>
    <subcellularLocation>
        <location evidence="1">Nucleus membrane</location>
        <topology evidence="1">Multi-pass membrane protein</topology>
    </subcellularLocation>
</comment>
<dbReference type="GO" id="GO:0019888">
    <property type="term" value="F:protein phosphatase regulator activity"/>
    <property type="evidence" value="ECO:0007669"/>
    <property type="project" value="InterPro"/>
</dbReference>
<dbReference type="AlphaFoldDB" id="A0A9Q3EMT5"/>
<evidence type="ECO:0000256" key="8">
    <source>
        <dbReference type="ARBA" id="ARBA00023136"/>
    </source>
</evidence>
<evidence type="ECO:0000256" key="3">
    <source>
        <dbReference type="ARBA" id="ARBA00010998"/>
    </source>
</evidence>
<evidence type="ECO:0000256" key="9">
    <source>
        <dbReference type="ARBA" id="ARBA00023242"/>
    </source>
</evidence>
<keyword evidence="13" id="KW-1185">Reference proteome</keyword>
<dbReference type="InterPro" id="IPR019168">
    <property type="entry name" value="NEP1-R1"/>
</dbReference>